<dbReference type="PANTHER" id="PTHR43726:SF1">
    <property type="entry name" value="BIOTIN SYNTHASE"/>
    <property type="match status" value="1"/>
</dbReference>
<evidence type="ECO:0000256" key="6">
    <source>
        <dbReference type="ARBA" id="ARBA00023014"/>
    </source>
</evidence>
<dbReference type="InterPro" id="IPR013785">
    <property type="entry name" value="Aldolase_TIM"/>
</dbReference>
<dbReference type="Proteomes" id="UP001524944">
    <property type="component" value="Unassembled WGS sequence"/>
</dbReference>
<comment type="caution">
    <text evidence="9">The sequence shown here is derived from an EMBL/GenBank/DDBJ whole genome shotgun (WGS) entry which is preliminary data.</text>
</comment>
<keyword evidence="2" id="KW-0004">4Fe-4S</keyword>
<dbReference type="NCBIfam" id="TIGR03956">
    <property type="entry name" value="rSAM_HydE"/>
    <property type="match status" value="1"/>
</dbReference>
<comment type="cofactor">
    <cofactor evidence="7">
        <name>[2Fe-2S] cluster</name>
        <dbReference type="ChEBI" id="CHEBI:190135"/>
    </cofactor>
</comment>
<dbReference type="SMART" id="SM00876">
    <property type="entry name" value="BATS"/>
    <property type="match status" value="1"/>
</dbReference>
<keyword evidence="3" id="KW-0949">S-adenosyl-L-methionine</keyword>
<organism evidence="9 10">
    <name type="scientific">Dehalobacterium formicoaceticum</name>
    <dbReference type="NCBI Taxonomy" id="51515"/>
    <lineage>
        <taxon>Bacteria</taxon>
        <taxon>Bacillati</taxon>
        <taxon>Bacillota</taxon>
        <taxon>Clostridia</taxon>
        <taxon>Eubacteriales</taxon>
        <taxon>Peptococcaceae</taxon>
        <taxon>Dehalobacterium</taxon>
    </lineage>
</organism>
<evidence type="ECO:0000256" key="7">
    <source>
        <dbReference type="ARBA" id="ARBA00034078"/>
    </source>
</evidence>
<evidence type="ECO:0000313" key="10">
    <source>
        <dbReference type="Proteomes" id="UP001524944"/>
    </source>
</evidence>
<dbReference type="SFLD" id="SFLDG01280">
    <property type="entry name" value="HydE/PylB-like"/>
    <property type="match status" value="1"/>
</dbReference>
<dbReference type="SMART" id="SM00729">
    <property type="entry name" value="Elp3"/>
    <property type="match status" value="1"/>
</dbReference>
<comment type="cofactor">
    <cofactor evidence="1">
        <name>[4Fe-4S] cluster</name>
        <dbReference type="ChEBI" id="CHEBI:49883"/>
    </cofactor>
</comment>
<dbReference type="EMBL" id="JANPWE010000004">
    <property type="protein sequence ID" value="MCR6545678.1"/>
    <property type="molecule type" value="Genomic_DNA"/>
</dbReference>
<evidence type="ECO:0000256" key="1">
    <source>
        <dbReference type="ARBA" id="ARBA00001966"/>
    </source>
</evidence>
<dbReference type="InterPro" id="IPR010722">
    <property type="entry name" value="BATS_dom"/>
</dbReference>
<dbReference type="PANTHER" id="PTHR43726">
    <property type="entry name" value="3-METHYLORNITHINE SYNTHASE"/>
    <property type="match status" value="1"/>
</dbReference>
<evidence type="ECO:0000256" key="4">
    <source>
        <dbReference type="ARBA" id="ARBA00022723"/>
    </source>
</evidence>
<proteinExistence type="predicted"/>
<evidence type="ECO:0000256" key="3">
    <source>
        <dbReference type="ARBA" id="ARBA00022691"/>
    </source>
</evidence>
<gene>
    <name evidence="9" type="primary">hydE</name>
    <name evidence="9" type="ORF">NVS47_09185</name>
</gene>
<dbReference type="Pfam" id="PF04055">
    <property type="entry name" value="Radical_SAM"/>
    <property type="match status" value="1"/>
</dbReference>
<sequence length="328" mass="37087">MENIENIKNPNNELFLAASQAKEKYYGKKVFFRGLIEFSNYCTNDCYYCGIRRSNKEVHRYRLNQEEILSCCAKGFELGFRTFVLQSGEDPYFTDQIMTKIIDDIRNSFPDCAITLSLGEKSYASYQNFFAAGADRYLLRHESANEEHYQKLHPPTMSLKNRKECLYNLKEIGFQVGAGLMVGSPFQTPEHLADDLMFLKELDPHMVGIGPFIPYKDTVFAGEKGGTVEATLLMIALTRILLPKSLIPATTALGTIDPRGREKGLHAGANVVMPNLSPVNVRNDYALYDNKICTGEEAAECRQCIEKRISNAGFIPDFSRGDYYLVLQ</sequence>
<name>A0ABT1Y546_9FIRM</name>
<dbReference type="SFLD" id="SFLDG01060">
    <property type="entry name" value="BATS_domain_containing"/>
    <property type="match status" value="1"/>
</dbReference>
<keyword evidence="5" id="KW-0408">Iron</keyword>
<dbReference type="PIRSF" id="PIRSF004762">
    <property type="entry name" value="CHP00423"/>
    <property type="match status" value="1"/>
</dbReference>
<dbReference type="CDD" id="cd01335">
    <property type="entry name" value="Radical_SAM"/>
    <property type="match status" value="1"/>
</dbReference>
<dbReference type="InterPro" id="IPR024021">
    <property type="entry name" value="FeFe-hyd_HydE_rSAM"/>
</dbReference>
<dbReference type="SUPFAM" id="SSF102114">
    <property type="entry name" value="Radical SAM enzymes"/>
    <property type="match status" value="1"/>
</dbReference>
<protein>
    <submittedName>
        <fullName evidence="9">[FeFe] hydrogenase H-cluster radical SAM maturase HydE</fullName>
    </submittedName>
</protein>
<keyword evidence="10" id="KW-1185">Reference proteome</keyword>
<evidence type="ECO:0000256" key="5">
    <source>
        <dbReference type="ARBA" id="ARBA00023004"/>
    </source>
</evidence>
<dbReference type="SFLD" id="SFLDS00029">
    <property type="entry name" value="Radical_SAM"/>
    <property type="match status" value="1"/>
</dbReference>
<keyword evidence="6" id="KW-0411">Iron-sulfur</keyword>
<dbReference type="InterPro" id="IPR058240">
    <property type="entry name" value="rSAM_sf"/>
</dbReference>
<feature type="domain" description="Radical SAM core" evidence="8">
    <location>
        <begin position="28"/>
        <end position="250"/>
    </location>
</feature>
<dbReference type="InterPro" id="IPR034422">
    <property type="entry name" value="HydE/PylB-like"/>
</dbReference>
<keyword evidence="4" id="KW-0479">Metal-binding</keyword>
<accession>A0ABT1Y546</accession>
<evidence type="ECO:0000313" key="9">
    <source>
        <dbReference type="EMBL" id="MCR6545678.1"/>
    </source>
</evidence>
<dbReference type="InterPro" id="IPR007197">
    <property type="entry name" value="rSAM"/>
</dbReference>
<evidence type="ECO:0000256" key="2">
    <source>
        <dbReference type="ARBA" id="ARBA00022485"/>
    </source>
</evidence>
<dbReference type="InterPro" id="IPR006638">
    <property type="entry name" value="Elp3/MiaA/NifB-like_rSAM"/>
</dbReference>
<reference evidence="9 10" key="1">
    <citation type="submission" date="2022-08" db="EMBL/GenBank/DDBJ databases">
        <title>Proteogenomics of the novel Dehalobacterium formicoaceticum strain EZ94 highlights a key role of methyltransferases during anaerobic dichloromethane degradation.</title>
        <authorList>
            <person name="Wasmund K."/>
        </authorList>
    </citation>
    <scope>NUCLEOTIDE SEQUENCE [LARGE SCALE GENOMIC DNA]</scope>
    <source>
        <strain evidence="9 10">EZ94</strain>
    </source>
</reference>
<dbReference type="Gene3D" id="3.20.20.70">
    <property type="entry name" value="Aldolase class I"/>
    <property type="match status" value="1"/>
</dbReference>
<dbReference type="PROSITE" id="PS51918">
    <property type="entry name" value="RADICAL_SAM"/>
    <property type="match status" value="1"/>
</dbReference>
<evidence type="ECO:0000259" key="8">
    <source>
        <dbReference type="PROSITE" id="PS51918"/>
    </source>
</evidence>